<keyword evidence="3" id="KW-1185">Reference proteome</keyword>
<dbReference type="Gene3D" id="3.10.450.50">
    <property type="match status" value="1"/>
</dbReference>
<evidence type="ECO:0000259" key="1">
    <source>
        <dbReference type="Pfam" id="PF14534"/>
    </source>
</evidence>
<feature type="domain" description="DUF4440" evidence="1">
    <location>
        <begin position="9"/>
        <end position="112"/>
    </location>
</feature>
<organism evidence="2 3">
    <name type="scientific">Flavivirga rizhaonensis</name>
    <dbReference type="NCBI Taxonomy" id="2559571"/>
    <lineage>
        <taxon>Bacteria</taxon>
        <taxon>Pseudomonadati</taxon>
        <taxon>Bacteroidota</taxon>
        <taxon>Flavobacteriia</taxon>
        <taxon>Flavobacteriales</taxon>
        <taxon>Flavobacteriaceae</taxon>
        <taxon>Flavivirga</taxon>
    </lineage>
</organism>
<dbReference type="InterPro" id="IPR027843">
    <property type="entry name" value="DUF4440"/>
</dbReference>
<dbReference type="Proteomes" id="UP000307602">
    <property type="component" value="Unassembled WGS sequence"/>
</dbReference>
<dbReference type="RefSeq" id="WP_135876104.1">
    <property type="nucleotide sequence ID" value="NZ_SRSO01000005.1"/>
</dbReference>
<dbReference type="Pfam" id="PF14534">
    <property type="entry name" value="DUF4440"/>
    <property type="match status" value="1"/>
</dbReference>
<gene>
    <name evidence="2" type="ORF">EM932_05135</name>
</gene>
<comment type="caution">
    <text evidence="2">The sequence shown here is derived from an EMBL/GenBank/DDBJ whole genome shotgun (WGS) entry which is preliminary data.</text>
</comment>
<name>A0A4S1E045_9FLAO</name>
<dbReference type="SUPFAM" id="SSF54427">
    <property type="entry name" value="NTF2-like"/>
    <property type="match status" value="1"/>
</dbReference>
<dbReference type="AlphaFoldDB" id="A0A4S1E045"/>
<dbReference type="InterPro" id="IPR032710">
    <property type="entry name" value="NTF2-like_dom_sf"/>
</dbReference>
<protein>
    <submittedName>
        <fullName evidence="2">Nuclear transport factor 2 family protein</fullName>
    </submittedName>
</protein>
<evidence type="ECO:0000313" key="2">
    <source>
        <dbReference type="EMBL" id="TGV03799.1"/>
    </source>
</evidence>
<proteinExistence type="predicted"/>
<dbReference type="OrthoDB" id="997066at2"/>
<reference evidence="2 3" key="1">
    <citation type="submission" date="2019-04" db="EMBL/GenBank/DDBJ databases">
        <authorList>
            <person name="Liu A."/>
        </authorList>
    </citation>
    <scope>NUCLEOTIDE SEQUENCE [LARGE SCALE GENOMIC DNA]</scope>
    <source>
        <strain evidence="2 3">RZ03</strain>
    </source>
</reference>
<dbReference type="EMBL" id="SRSO01000005">
    <property type="protein sequence ID" value="TGV03799.1"/>
    <property type="molecule type" value="Genomic_DNA"/>
</dbReference>
<evidence type="ECO:0000313" key="3">
    <source>
        <dbReference type="Proteomes" id="UP000307602"/>
    </source>
</evidence>
<accession>A0A4S1E045</accession>
<sequence length="123" mass="13812">MNSIKKDSIVEIEKEILDAMKNCNVEKLNELLHEELLFNIPNGQTITKAIDLETYNSGNMLISEISSSEQEINLIGDTAIVSVVIEMKGAYFDYSFDGKYKILRVWKLLNNQLKVIAGSSIGI</sequence>